<keyword evidence="1" id="KW-0805">Transcription regulation</keyword>
<dbReference type="InterPro" id="IPR036271">
    <property type="entry name" value="Tet_transcr_reg_TetR-rel_C_sf"/>
</dbReference>
<organism evidence="6 7">
    <name type="scientific">Actinoallomurus oryzae</name>
    <dbReference type="NCBI Taxonomy" id="502180"/>
    <lineage>
        <taxon>Bacteria</taxon>
        <taxon>Bacillati</taxon>
        <taxon>Actinomycetota</taxon>
        <taxon>Actinomycetes</taxon>
        <taxon>Streptosporangiales</taxon>
        <taxon>Thermomonosporaceae</taxon>
        <taxon>Actinoallomurus</taxon>
    </lineage>
</organism>
<evidence type="ECO:0000313" key="7">
    <source>
        <dbReference type="Proteomes" id="UP001500503"/>
    </source>
</evidence>
<evidence type="ECO:0000256" key="1">
    <source>
        <dbReference type="ARBA" id="ARBA00023015"/>
    </source>
</evidence>
<proteinExistence type="predicted"/>
<evidence type="ECO:0000256" key="4">
    <source>
        <dbReference type="PROSITE-ProRule" id="PRU00335"/>
    </source>
</evidence>
<dbReference type="SUPFAM" id="SSF48498">
    <property type="entry name" value="Tetracyclin repressor-like, C-terminal domain"/>
    <property type="match status" value="1"/>
</dbReference>
<protein>
    <submittedName>
        <fullName evidence="6">TetR/AcrR family transcriptional regulator</fullName>
    </submittedName>
</protein>
<dbReference type="Pfam" id="PF16925">
    <property type="entry name" value="TetR_C_13"/>
    <property type="match status" value="1"/>
</dbReference>
<gene>
    <name evidence="6" type="ORF">GCM10023191_031180</name>
</gene>
<dbReference type="Pfam" id="PF00440">
    <property type="entry name" value="TetR_N"/>
    <property type="match status" value="1"/>
</dbReference>
<dbReference type="SUPFAM" id="SSF46689">
    <property type="entry name" value="Homeodomain-like"/>
    <property type="match status" value="1"/>
</dbReference>
<feature type="domain" description="HTH tetR-type" evidence="5">
    <location>
        <begin position="5"/>
        <end position="65"/>
    </location>
</feature>
<dbReference type="PRINTS" id="PR00455">
    <property type="entry name" value="HTHTETR"/>
</dbReference>
<dbReference type="InterPro" id="IPR001647">
    <property type="entry name" value="HTH_TetR"/>
</dbReference>
<keyword evidence="7" id="KW-1185">Reference proteome</keyword>
<dbReference type="PROSITE" id="PS50977">
    <property type="entry name" value="HTH_TETR_2"/>
    <property type="match status" value="1"/>
</dbReference>
<dbReference type="RefSeq" id="WP_345463738.1">
    <property type="nucleotide sequence ID" value="NZ_BAABHF010000019.1"/>
</dbReference>
<feature type="DNA-binding region" description="H-T-H motif" evidence="4">
    <location>
        <begin position="28"/>
        <end position="47"/>
    </location>
</feature>
<dbReference type="PANTHER" id="PTHR47506">
    <property type="entry name" value="TRANSCRIPTIONAL REGULATORY PROTEIN"/>
    <property type="match status" value="1"/>
</dbReference>
<dbReference type="Proteomes" id="UP001500503">
    <property type="component" value="Unassembled WGS sequence"/>
</dbReference>
<dbReference type="EMBL" id="BAABHF010000019">
    <property type="protein sequence ID" value="GAA4493561.1"/>
    <property type="molecule type" value="Genomic_DNA"/>
</dbReference>
<dbReference type="PANTHER" id="PTHR47506:SF1">
    <property type="entry name" value="HTH-TYPE TRANSCRIPTIONAL REGULATOR YJDC"/>
    <property type="match status" value="1"/>
</dbReference>
<evidence type="ECO:0000256" key="3">
    <source>
        <dbReference type="ARBA" id="ARBA00023163"/>
    </source>
</evidence>
<dbReference type="InterPro" id="IPR011075">
    <property type="entry name" value="TetR_C"/>
</dbReference>
<comment type="caution">
    <text evidence="6">The sequence shown here is derived from an EMBL/GenBank/DDBJ whole genome shotgun (WGS) entry which is preliminary data.</text>
</comment>
<evidence type="ECO:0000256" key="2">
    <source>
        <dbReference type="ARBA" id="ARBA00023125"/>
    </source>
</evidence>
<accession>A0ABP8PWU1</accession>
<sequence length="205" mass="22064">MGRSSDARERLVRAAARLFLARGYQAVGVDELCATTGVPRGTFYYFFRSKTELVKAVIDRHALALWARIEAGAACGGTDHAARRLHAVADAVGHIQADFERRFGAPVGCPFGNLAAELAIADESVRDHLAGVFAEWEERLAVLCRHAADQGTLRPGVDPVLFARILLAQFQGLILLARTGRSTVAELPATLHQIIDSHLLEGAGA</sequence>
<evidence type="ECO:0000313" key="6">
    <source>
        <dbReference type="EMBL" id="GAA4493561.1"/>
    </source>
</evidence>
<name>A0ABP8PWU1_9ACTN</name>
<keyword evidence="2 4" id="KW-0238">DNA-binding</keyword>
<dbReference type="InterPro" id="IPR009057">
    <property type="entry name" value="Homeodomain-like_sf"/>
</dbReference>
<keyword evidence="3" id="KW-0804">Transcription</keyword>
<evidence type="ECO:0000259" key="5">
    <source>
        <dbReference type="PROSITE" id="PS50977"/>
    </source>
</evidence>
<dbReference type="Gene3D" id="1.10.357.10">
    <property type="entry name" value="Tetracycline Repressor, domain 2"/>
    <property type="match status" value="1"/>
</dbReference>
<reference evidence="7" key="1">
    <citation type="journal article" date="2019" name="Int. J. Syst. Evol. Microbiol.">
        <title>The Global Catalogue of Microorganisms (GCM) 10K type strain sequencing project: providing services to taxonomists for standard genome sequencing and annotation.</title>
        <authorList>
            <consortium name="The Broad Institute Genomics Platform"/>
            <consortium name="The Broad Institute Genome Sequencing Center for Infectious Disease"/>
            <person name="Wu L."/>
            <person name="Ma J."/>
        </authorList>
    </citation>
    <scope>NUCLEOTIDE SEQUENCE [LARGE SCALE GENOMIC DNA]</scope>
    <source>
        <strain evidence="7">JCM 17933</strain>
    </source>
</reference>